<accession>A0AC34QB36</accession>
<proteinExistence type="predicted"/>
<organism evidence="1 2">
    <name type="scientific">Panagrolaimus sp. JU765</name>
    <dbReference type="NCBI Taxonomy" id="591449"/>
    <lineage>
        <taxon>Eukaryota</taxon>
        <taxon>Metazoa</taxon>
        <taxon>Ecdysozoa</taxon>
        <taxon>Nematoda</taxon>
        <taxon>Chromadorea</taxon>
        <taxon>Rhabditida</taxon>
        <taxon>Tylenchina</taxon>
        <taxon>Panagrolaimomorpha</taxon>
        <taxon>Panagrolaimoidea</taxon>
        <taxon>Panagrolaimidae</taxon>
        <taxon>Panagrolaimus</taxon>
    </lineage>
</organism>
<evidence type="ECO:0000313" key="2">
    <source>
        <dbReference type="WBParaSite" id="JU765_v2.g14689.t1"/>
    </source>
</evidence>
<evidence type="ECO:0000313" key="1">
    <source>
        <dbReference type="Proteomes" id="UP000887576"/>
    </source>
</evidence>
<dbReference type="WBParaSite" id="JU765_v2.g14689.t1">
    <property type="protein sequence ID" value="JU765_v2.g14689.t1"/>
    <property type="gene ID" value="JU765_v2.g14689"/>
</dbReference>
<sequence>MSFYQKTGTAASGTDHRRKWDVNEYAAKANERLAEEREKYEAKNNKNKPKGPKVKRELLQAREEKLGLEKEIGKQVTISKTSSIEESGGFYCDICECNLKDSINYLDHINGKNHQKKLGYSMKVKRSTVDDVLNRFEMKKAELAAKKNKPKQANDDEEAIKEEMAKMADLRKQKQEIASRKRPKESEDEEEEDEMAKMMGFGGFGSTKKAK</sequence>
<reference evidence="2" key="1">
    <citation type="submission" date="2022-11" db="UniProtKB">
        <authorList>
            <consortium name="WormBaseParasite"/>
        </authorList>
    </citation>
    <scope>IDENTIFICATION</scope>
</reference>
<name>A0AC34QB36_9BILA</name>
<dbReference type="Proteomes" id="UP000887576">
    <property type="component" value="Unplaced"/>
</dbReference>
<protein>
    <submittedName>
        <fullName evidence="2">U4/U6.U5 small nuclear ribonucleoprotein 27 kDa protein</fullName>
    </submittedName>
</protein>